<dbReference type="Proteomes" id="UP000075683">
    <property type="component" value="Unassembled WGS sequence"/>
</dbReference>
<gene>
    <name evidence="1" type="ORF">B4135_0812</name>
</gene>
<dbReference type="STRING" id="301148.B4135_0812"/>
<evidence type="ECO:0000313" key="2">
    <source>
        <dbReference type="Proteomes" id="UP000075683"/>
    </source>
</evidence>
<sequence length="51" mass="5516">MKKKPPNLALANSMEGTAGIVIVPCSGMPDVSQYRRRKGRCRKIGKETALG</sequence>
<dbReference type="EMBL" id="LQYT01000037">
    <property type="protein sequence ID" value="KYD19913.1"/>
    <property type="molecule type" value="Genomic_DNA"/>
</dbReference>
<evidence type="ECO:0000313" key="1">
    <source>
        <dbReference type="EMBL" id="KYD19913.1"/>
    </source>
</evidence>
<comment type="caution">
    <text evidence="1">The sequence shown here is derived from an EMBL/GenBank/DDBJ whole genome shotgun (WGS) entry which is preliminary data.</text>
</comment>
<protein>
    <submittedName>
        <fullName evidence="1">Uncharacterized protein</fullName>
    </submittedName>
</protein>
<reference evidence="1 2" key="1">
    <citation type="submission" date="2016-01" db="EMBL/GenBank/DDBJ databases">
        <title>Draft Genome Sequences of Seven Thermophilic Sporeformers Isolated from Foods.</title>
        <authorList>
            <person name="Berendsen E.M."/>
            <person name="Wells-Bennik M.H."/>
            <person name="Krawcyk A.O."/>
            <person name="De Jong A."/>
            <person name="Holsappel S."/>
            <person name="Eijlander R.T."/>
            <person name="Kuipers O.P."/>
        </authorList>
    </citation>
    <scope>NUCLEOTIDE SEQUENCE [LARGE SCALE GENOMIC DNA]</scope>
    <source>
        <strain evidence="1 2">B4135</strain>
    </source>
</reference>
<organism evidence="1 2">
    <name type="scientific">Caldibacillus debilis</name>
    <dbReference type="NCBI Taxonomy" id="301148"/>
    <lineage>
        <taxon>Bacteria</taxon>
        <taxon>Bacillati</taxon>
        <taxon>Bacillota</taxon>
        <taxon>Bacilli</taxon>
        <taxon>Bacillales</taxon>
        <taxon>Bacillaceae</taxon>
        <taxon>Caldibacillus</taxon>
    </lineage>
</organism>
<accession>A0A150M5V4</accession>
<proteinExistence type="predicted"/>
<name>A0A150M5V4_9BACI</name>
<dbReference type="AlphaFoldDB" id="A0A150M5V4"/>